<evidence type="ECO:0000259" key="5">
    <source>
        <dbReference type="PROSITE" id="PS51720"/>
    </source>
</evidence>
<dbReference type="Proteomes" id="UP001558613">
    <property type="component" value="Unassembled WGS sequence"/>
</dbReference>
<reference evidence="6 7" key="1">
    <citation type="submission" date="2023-09" db="EMBL/GenBank/DDBJ databases">
        <authorList>
            <person name="Wang M."/>
        </authorList>
    </citation>
    <scope>NUCLEOTIDE SEQUENCE [LARGE SCALE GENOMIC DNA]</scope>
    <source>
        <strain evidence="6">GT-2023</strain>
        <tissue evidence="6">Liver</tissue>
    </source>
</reference>
<feature type="domain" description="AIG1-type G" evidence="5">
    <location>
        <begin position="40"/>
        <end position="246"/>
    </location>
</feature>
<gene>
    <name evidence="6" type="ORF">QQF64_025951</name>
</gene>
<comment type="caution">
    <text evidence="6">The sequence shown here is derived from an EMBL/GenBank/DDBJ whole genome shotgun (WGS) entry which is preliminary data.</text>
</comment>
<comment type="similarity">
    <text evidence="1">Belongs to the TRAFAC class TrmE-Era-EngA-EngB-Septin-like GTPase superfamily. AIG1/Toc34/Toc159-like paraseptin GTPase family. IAN subfamily.</text>
</comment>
<evidence type="ECO:0000256" key="2">
    <source>
        <dbReference type="ARBA" id="ARBA00022741"/>
    </source>
</evidence>
<evidence type="ECO:0000256" key="4">
    <source>
        <dbReference type="SAM" id="MobiDB-lite"/>
    </source>
</evidence>
<sequence length="299" mass="33961">MLPSKALNESFVVEKNLQGKVETSSRNAETVSLISSSPDDPVIRILLMGRRGSGKSSSGNTILKERKFTDQNQKKKHKAEDESEVCEGQTQIGRNQVAVIDCPDLLDPDLNKEKLEKMKEQLILRCSSGLSAVLLTVPLDKPVQNEEEMLDYMKCLFGLEVQKYMMILFTHKDELEELDQTIDEYLKYKDHADVQQLVTECGGQFHCFNNKRKSDDQIQELLQKIKGMMMESGGKFMMEQMKRNNSKDSPLVTFSKRNDQIRMVLLGKTGSEKSATGNTETSEKNNRNISMIDTQVFMS</sequence>
<dbReference type="PANTHER" id="PTHR10903">
    <property type="entry name" value="GTPASE, IMAP FAMILY MEMBER-RELATED"/>
    <property type="match status" value="1"/>
</dbReference>
<dbReference type="PANTHER" id="PTHR10903:SF188">
    <property type="entry name" value="GTPASE IMAP FAMILY MEMBER 2-LIKE-RELATED"/>
    <property type="match status" value="1"/>
</dbReference>
<organism evidence="6 7">
    <name type="scientific">Cirrhinus molitorella</name>
    <name type="common">mud carp</name>
    <dbReference type="NCBI Taxonomy" id="172907"/>
    <lineage>
        <taxon>Eukaryota</taxon>
        <taxon>Metazoa</taxon>
        <taxon>Chordata</taxon>
        <taxon>Craniata</taxon>
        <taxon>Vertebrata</taxon>
        <taxon>Euteleostomi</taxon>
        <taxon>Actinopterygii</taxon>
        <taxon>Neopterygii</taxon>
        <taxon>Teleostei</taxon>
        <taxon>Ostariophysi</taxon>
        <taxon>Cypriniformes</taxon>
        <taxon>Cyprinidae</taxon>
        <taxon>Labeoninae</taxon>
        <taxon>Labeonini</taxon>
        <taxon>Cirrhinus</taxon>
    </lineage>
</organism>
<dbReference type="Gene3D" id="3.40.50.300">
    <property type="entry name" value="P-loop containing nucleotide triphosphate hydrolases"/>
    <property type="match status" value="1"/>
</dbReference>
<feature type="region of interest" description="Disordered" evidence="4">
    <location>
        <begin position="51"/>
        <end position="84"/>
    </location>
</feature>
<keyword evidence="7" id="KW-1185">Reference proteome</keyword>
<name>A0ABR3NRJ7_9TELE</name>
<feature type="compositionally biased region" description="Basic and acidic residues" evidence="4">
    <location>
        <begin position="63"/>
        <end position="73"/>
    </location>
</feature>
<keyword evidence="2" id="KW-0547">Nucleotide-binding</keyword>
<evidence type="ECO:0000313" key="6">
    <source>
        <dbReference type="EMBL" id="KAL1279278.1"/>
    </source>
</evidence>
<keyword evidence="3" id="KW-0342">GTP-binding</keyword>
<dbReference type="PROSITE" id="PS51720">
    <property type="entry name" value="G_AIG1"/>
    <property type="match status" value="1"/>
</dbReference>
<protein>
    <recommendedName>
        <fullName evidence="5">AIG1-type G domain-containing protein</fullName>
    </recommendedName>
</protein>
<dbReference type="InterPro" id="IPR045058">
    <property type="entry name" value="GIMA/IAN/Toc"/>
</dbReference>
<proteinExistence type="inferred from homology"/>
<dbReference type="Pfam" id="PF04548">
    <property type="entry name" value="AIG1"/>
    <property type="match status" value="1"/>
</dbReference>
<dbReference type="InterPro" id="IPR027417">
    <property type="entry name" value="P-loop_NTPase"/>
</dbReference>
<dbReference type="SUPFAM" id="SSF52540">
    <property type="entry name" value="P-loop containing nucleoside triphosphate hydrolases"/>
    <property type="match status" value="1"/>
</dbReference>
<dbReference type="InterPro" id="IPR006703">
    <property type="entry name" value="G_AIG1"/>
</dbReference>
<evidence type="ECO:0000313" key="7">
    <source>
        <dbReference type="Proteomes" id="UP001558613"/>
    </source>
</evidence>
<dbReference type="EMBL" id="JAYMGO010000003">
    <property type="protein sequence ID" value="KAL1279278.1"/>
    <property type="molecule type" value="Genomic_DNA"/>
</dbReference>
<evidence type="ECO:0000256" key="3">
    <source>
        <dbReference type="ARBA" id="ARBA00023134"/>
    </source>
</evidence>
<accession>A0ABR3NRJ7</accession>
<evidence type="ECO:0000256" key="1">
    <source>
        <dbReference type="ARBA" id="ARBA00008535"/>
    </source>
</evidence>